<dbReference type="AlphaFoldDB" id="A0A9X3WBT8"/>
<dbReference type="SMART" id="SM00382">
    <property type="entry name" value="AAA"/>
    <property type="match status" value="1"/>
</dbReference>
<dbReference type="Gene3D" id="3.40.50.300">
    <property type="entry name" value="P-loop containing nucleotide triphosphate hydrolases"/>
    <property type="match status" value="1"/>
</dbReference>
<dbReference type="InterPro" id="IPR003439">
    <property type="entry name" value="ABC_transporter-like_ATP-bd"/>
</dbReference>
<sequence>MLKLADLEAGYGESMVIRNIDLEVKENQVVCIMGRNGVGKTTLLKTIMGIISPKKGEVNYQGNDITKKRPSFRAKQGIGYVPQGREIFPKLTVYENLLIGLEAGNEKEVNEKVYEYFPILKEFRNRNGGDLSGGQQQQLAIARALVSNPSFLLLDEPTEGIQPNIVQDIQGVIKDIKENSQTSMILVEQDLEFVKSVADYVYVVDHGSIVYEKAAHEIDDEEVYQYLSV</sequence>
<dbReference type="RefSeq" id="WP_272444863.1">
    <property type="nucleotide sequence ID" value="NZ_JAMQKC010000002.1"/>
</dbReference>
<reference evidence="7" key="1">
    <citation type="submission" date="2022-06" db="EMBL/GenBank/DDBJ databases">
        <title>Aquibacillus sp. a new bacterium isolated from soil saline samples.</title>
        <authorList>
            <person name="Galisteo C."/>
            <person name="De La Haba R."/>
            <person name="Sanchez-Porro C."/>
            <person name="Ventosa A."/>
        </authorList>
    </citation>
    <scope>NUCLEOTIDE SEQUENCE</scope>
    <source>
        <strain evidence="7">3ASR75-54</strain>
    </source>
</reference>
<dbReference type="InterPro" id="IPR027417">
    <property type="entry name" value="P-loop_NTPase"/>
</dbReference>
<accession>A0A9X3WBT8</accession>
<evidence type="ECO:0000256" key="5">
    <source>
        <dbReference type="ARBA" id="ARBA00022970"/>
    </source>
</evidence>
<name>A0A9X3WBT8_9BACI</name>
<dbReference type="CDD" id="cd03224">
    <property type="entry name" value="ABC_TM1139_LivF_branched"/>
    <property type="match status" value="1"/>
</dbReference>
<evidence type="ECO:0000256" key="3">
    <source>
        <dbReference type="ARBA" id="ARBA00022741"/>
    </source>
</evidence>
<dbReference type="PANTHER" id="PTHR43820:SF5">
    <property type="entry name" value="HIGH-AFFINITY BRANCHED-CHAIN AMINO ACID TRANSPORT ATP-BINDING PROTEIN"/>
    <property type="match status" value="1"/>
</dbReference>
<keyword evidence="2" id="KW-0813">Transport</keyword>
<evidence type="ECO:0000313" key="7">
    <source>
        <dbReference type="EMBL" id="MDC3415888.1"/>
    </source>
</evidence>
<dbReference type="Proteomes" id="UP001145069">
    <property type="component" value="Unassembled WGS sequence"/>
</dbReference>
<dbReference type="InterPro" id="IPR052156">
    <property type="entry name" value="BCAA_Transport_ATP-bd_LivF"/>
</dbReference>
<keyword evidence="8" id="KW-1185">Reference proteome</keyword>
<dbReference type="PROSITE" id="PS50893">
    <property type="entry name" value="ABC_TRANSPORTER_2"/>
    <property type="match status" value="1"/>
</dbReference>
<evidence type="ECO:0000313" key="8">
    <source>
        <dbReference type="Proteomes" id="UP001145069"/>
    </source>
</evidence>
<evidence type="ECO:0000256" key="1">
    <source>
        <dbReference type="ARBA" id="ARBA00005417"/>
    </source>
</evidence>
<comment type="similarity">
    <text evidence="1">Belongs to the ABC transporter superfamily.</text>
</comment>
<protein>
    <submittedName>
        <fullName evidence="7">Urea ABC transporter ATP-binding subunit UrtE</fullName>
    </submittedName>
</protein>
<feature type="domain" description="ABC transporter" evidence="6">
    <location>
        <begin position="2"/>
        <end position="227"/>
    </location>
</feature>
<gene>
    <name evidence="7" type="primary">urtE</name>
    <name evidence="7" type="ORF">NC799_03065</name>
</gene>
<dbReference type="Pfam" id="PF00005">
    <property type="entry name" value="ABC_tran"/>
    <property type="match status" value="1"/>
</dbReference>
<dbReference type="EMBL" id="JAMQKC010000002">
    <property type="protein sequence ID" value="MDC3415888.1"/>
    <property type="molecule type" value="Genomic_DNA"/>
</dbReference>
<dbReference type="GO" id="GO:0015658">
    <property type="term" value="F:branched-chain amino acid transmembrane transporter activity"/>
    <property type="evidence" value="ECO:0007669"/>
    <property type="project" value="TreeGrafter"/>
</dbReference>
<dbReference type="GO" id="GO:0016887">
    <property type="term" value="F:ATP hydrolysis activity"/>
    <property type="evidence" value="ECO:0007669"/>
    <property type="project" value="InterPro"/>
</dbReference>
<proteinExistence type="inferred from homology"/>
<dbReference type="InterPro" id="IPR017780">
    <property type="entry name" value="ABC_transptr_urea_ATP-bd_UrtE"/>
</dbReference>
<keyword evidence="5" id="KW-0029">Amino-acid transport</keyword>
<evidence type="ECO:0000256" key="2">
    <source>
        <dbReference type="ARBA" id="ARBA00022448"/>
    </source>
</evidence>
<dbReference type="GO" id="GO:0015807">
    <property type="term" value="P:L-amino acid transport"/>
    <property type="evidence" value="ECO:0007669"/>
    <property type="project" value="TreeGrafter"/>
</dbReference>
<dbReference type="NCBIfam" id="TIGR03410">
    <property type="entry name" value="urea_trans_UrtE"/>
    <property type="match status" value="1"/>
</dbReference>
<dbReference type="InterPro" id="IPR003593">
    <property type="entry name" value="AAA+_ATPase"/>
</dbReference>
<comment type="caution">
    <text evidence="7">The sequence shown here is derived from an EMBL/GenBank/DDBJ whole genome shotgun (WGS) entry which is preliminary data.</text>
</comment>
<dbReference type="GO" id="GO:0005524">
    <property type="term" value="F:ATP binding"/>
    <property type="evidence" value="ECO:0007669"/>
    <property type="project" value="UniProtKB-KW"/>
</dbReference>
<evidence type="ECO:0000256" key="4">
    <source>
        <dbReference type="ARBA" id="ARBA00022840"/>
    </source>
</evidence>
<dbReference type="SUPFAM" id="SSF52540">
    <property type="entry name" value="P-loop containing nucleoside triphosphate hydrolases"/>
    <property type="match status" value="1"/>
</dbReference>
<organism evidence="7 8">
    <name type="scientific">Aquibacillus salsiterrae</name>
    <dbReference type="NCBI Taxonomy" id="2950439"/>
    <lineage>
        <taxon>Bacteria</taxon>
        <taxon>Bacillati</taxon>
        <taxon>Bacillota</taxon>
        <taxon>Bacilli</taxon>
        <taxon>Bacillales</taxon>
        <taxon>Bacillaceae</taxon>
        <taxon>Aquibacillus</taxon>
    </lineage>
</organism>
<keyword evidence="4 7" id="KW-0067">ATP-binding</keyword>
<keyword evidence="3" id="KW-0547">Nucleotide-binding</keyword>
<dbReference type="PANTHER" id="PTHR43820">
    <property type="entry name" value="HIGH-AFFINITY BRANCHED-CHAIN AMINO ACID TRANSPORT ATP-BINDING PROTEIN LIVF"/>
    <property type="match status" value="1"/>
</dbReference>
<evidence type="ECO:0000259" key="6">
    <source>
        <dbReference type="PROSITE" id="PS50893"/>
    </source>
</evidence>